<dbReference type="Proteomes" id="UP000652761">
    <property type="component" value="Unassembled WGS sequence"/>
</dbReference>
<name>A0A843VGT8_COLES</name>
<feature type="compositionally biased region" description="Polar residues" evidence="1">
    <location>
        <begin position="50"/>
        <end position="61"/>
    </location>
</feature>
<reference evidence="2" key="1">
    <citation type="submission" date="2017-07" db="EMBL/GenBank/DDBJ databases">
        <title>Taro Niue Genome Assembly and Annotation.</title>
        <authorList>
            <person name="Atibalentja N."/>
            <person name="Keating K."/>
            <person name="Fields C.J."/>
        </authorList>
    </citation>
    <scope>NUCLEOTIDE SEQUENCE</scope>
    <source>
        <strain evidence="2">Niue_2</strain>
        <tissue evidence="2">Leaf</tissue>
    </source>
</reference>
<keyword evidence="3" id="KW-1185">Reference proteome</keyword>
<feature type="region of interest" description="Disordered" evidence="1">
    <location>
        <begin position="1"/>
        <end position="61"/>
    </location>
</feature>
<proteinExistence type="predicted"/>
<protein>
    <submittedName>
        <fullName evidence="2">Uncharacterized protein</fullName>
    </submittedName>
</protein>
<feature type="compositionally biased region" description="Basic residues" evidence="1">
    <location>
        <begin position="8"/>
        <end position="28"/>
    </location>
</feature>
<accession>A0A843VGT8</accession>
<comment type="caution">
    <text evidence="2">The sequence shown here is derived from an EMBL/GenBank/DDBJ whole genome shotgun (WGS) entry which is preliminary data.</text>
</comment>
<sequence length="61" mass="6725">MSKSSGVIKRHTSRRMSKSSGVIKRHTSRPMSKSSGVTKDIRKGMLPRGGTNTPLSRHTVF</sequence>
<dbReference type="AlphaFoldDB" id="A0A843VGT8"/>
<evidence type="ECO:0000313" key="2">
    <source>
        <dbReference type="EMBL" id="MQL95911.1"/>
    </source>
</evidence>
<evidence type="ECO:0000256" key="1">
    <source>
        <dbReference type="SAM" id="MobiDB-lite"/>
    </source>
</evidence>
<evidence type="ECO:0000313" key="3">
    <source>
        <dbReference type="Proteomes" id="UP000652761"/>
    </source>
</evidence>
<dbReference type="EMBL" id="NMUH01001852">
    <property type="protein sequence ID" value="MQL95911.1"/>
    <property type="molecule type" value="Genomic_DNA"/>
</dbReference>
<organism evidence="2 3">
    <name type="scientific">Colocasia esculenta</name>
    <name type="common">Wild taro</name>
    <name type="synonym">Arum esculentum</name>
    <dbReference type="NCBI Taxonomy" id="4460"/>
    <lineage>
        <taxon>Eukaryota</taxon>
        <taxon>Viridiplantae</taxon>
        <taxon>Streptophyta</taxon>
        <taxon>Embryophyta</taxon>
        <taxon>Tracheophyta</taxon>
        <taxon>Spermatophyta</taxon>
        <taxon>Magnoliopsida</taxon>
        <taxon>Liliopsida</taxon>
        <taxon>Araceae</taxon>
        <taxon>Aroideae</taxon>
        <taxon>Colocasieae</taxon>
        <taxon>Colocasia</taxon>
    </lineage>
</organism>
<gene>
    <name evidence="2" type="ORF">Taro_028577</name>
</gene>